<comment type="similarity">
    <text evidence="2">Belongs to the TMC family.</text>
</comment>
<evidence type="ECO:0000256" key="7">
    <source>
        <dbReference type="SAM" id="Phobius"/>
    </source>
</evidence>
<evidence type="ECO:0000256" key="3">
    <source>
        <dbReference type="ARBA" id="ARBA00022692"/>
    </source>
</evidence>
<feature type="compositionally biased region" description="Pro residues" evidence="6">
    <location>
        <begin position="779"/>
        <end position="793"/>
    </location>
</feature>
<dbReference type="Proteomes" id="UP000440578">
    <property type="component" value="Unassembled WGS sequence"/>
</dbReference>
<keyword evidence="3 7" id="KW-0812">Transmembrane</keyword>
<proteinExistence type="inferred from homology"/>
<keyword evidence="5 7" id="KW-0472">Membrane</keyword>
<dbReference type="AlphaFoldDB" id="A0A6A4VVT0"/>
<sequence length="879" mass="98311">MLIEGASPEKWAGLHGRGSGVQLARDGVPAADSSQMRLPSRSRPSIENCGFARAMMKQMPSKMALSASGIANLGYGRSAPDVTMTGAGLGTSSTSFFRATPSLIRYEKDVARLAEIIEAEVRAQKNSMFIEDRKITRLRELPVSLTVKRKVRQRLETNLMERKALVKQTRLMRWSADAGRALVLTKRYMAEAHGLVHIWHEQMKTIEGNFGQNVGLYFRFMRWLLIVNMEVLLISFLFLVVPQLVMTIYDPEAARRSALGLPDPIHARMEMENRTIPNLHFFLSNLLTGQGWLYSTPMYYGYYYRDSIRTSSYTHYHMPSAYLAITTFCITYQLMKLATSTARSYRKNFIDVSTDTSGNVANLIFAGWDARVTSQELAELKRTGLYQAFQRKLKKKEELHAAEQAAAAGEDPAAAAQRRRAQLYTVLGRLASNLLVVAVLGAVAVLTWNVMGMDATLGPDGSFISLLGSAIMISASMALFPMLFQFLGMLENFKHPRALMFITLIRMVVMAIIILGTIVIYWVQQVNNRSTDTDSGARDEEPHFDIPRNTMFLIYSQTLVWTGAYFSPLLSLVGSAKLAIMFYVRKWSMFRHCTPQSRSVRASQTQTLFRMVAFIVCFLAACFTGYIVTNVRPSATCGPFQQKSLPSVVVNDTFTRWKDEGHTAPYTMAMYSSRPGVVAVWLLIFSVVAYYLRSLALARQEMIVLLRGQLVLEGQDKVMLLQLIDEAATRLQGMRRINRPGLPDVEEEDDDQQVLPVDDPRAIIKVLFEPAKDDEPEPEAQPPPPPPPPPPSPHSLSAAAELAEARLAVEQAGKSPPRLSVVRRTPFPLGTAGTGGPSSQIRRPSKVTKADEKRQAGQFWHWFRDKLEGSSDEETDTDS</sequence>
<feature type="transmembrane region" description="Helical" evidence="7">
    <location>
        <begin position="608"/>
        <end position="628"/>
    </location>
</feature>
<evidence type="ECO:0000313" key="10">
    <source>
        <dbReference type="Proteomes" id="UP000440578"/>
    </source>
</evidence>
<feature type="region of interest" description="Disordered" evidence="6">
    <location>
        <begin position="772"/>
        <end position="855"/>
    </location>
</feature>
<dbReference type="GO" id="GO:0005886">
    <property type="term" value="C:plasma membrane"/>
    <property type="evidence" value="ECO:0007669"/>
    <property type="project" value="InterPro"/>
</dbReference>
<feature type="transmembrane region" description="Helical" evidence="7">
    <location>
        <begin position="675"/>
        <end position="692"/>
    </location>
</feature>
<dbReference type="InterPro" id="IPR038900">
    <property type="entry name" value="TMC"/>
</dbReference>
<dbReference type="GO" id="GO:0008381">
    <property type="term" value="F:mechanosensitive monoatomic ion channel activity"/>
    <property type="evidence" value="ECO:0007669"/>
    <property type="project" value="TreeGrafter"/>
</dbReference>
<feature type="transmembrane region" description="Helical" evidence="7">
    <location>
        <begin position="279"/>
        <end position="300"/>
    </location>
</feature>
<dbReference type="InterPro" id="IPR012496">
    <property type="entry name" value="TMC_dom"/>
</dbReference>
<dbReference type="PANTHER" id="PTHR23302">
    <property type="entry name" value="TRANSMEMBRANE CHANNEL-RELATED"/>
    <property type="match status" value="1"/>
</dbReference>
<comment type="caution">
    <text evidence="9">The sequence shown here is derived from an EMBL/GenBank/DDBJ whole genome shotgun (WGS) entry which is preliminary data.</text>
</comment>
<evidence type="ECO:0000256" key="6">
    <source>
        <dbReference type="SAM" id="MobiDB-lite"/>
    </source>
</evidence>
<feature type="transmembrane region" description="Helical" evidence="7">
    <location>
        <begin position="499"/>
        <end position="523"/>
    </location>
</feature>
<feature type="domain" description="TMC" evidence="8">
    <location>
        <begin position="504"/>
        <end position="603"/>
    </location>
</feature>
<name>A0A6A4VVT0_AMPAM</name>
<dbReference type="Pfam" id="PF07810">
    <property type="entry name" value="TMC"/>
    <property type="match status" value="1"/>
</dbReference>
<evidence type="ECO:0000256" key="5">
    <source>
        <dbReference type="ARBA" id="ARBA00023136"/>
    </source>
</evidence>
<feature type="transmembrane region" description="Helical" evidence="7">
    <location>
        <begin position="565"/>
        <end position="584"/>
    </location>
</feature>
<evidence type="ECO:0000256" key="2">
    <source>
        <dbReference type="ARBA" id="ARBA00006510"/>
    </source>
</evidence>
<feature type="compositionally biased region" description="Low complexity" evidence="6">
    <location>
        <begin position="794"/>
        <end position="812"/>
    </location>
</feature>
<keyword evidence="4 7" id="KW-1133">Transmembrane helix</keyword>
<dbReference type="OrthoDB" id="1936208at2759"/>
<evidence type="ECO:0000259" key="8">
    <source>
        <dbReference type="Pfam" id="PF07810"/>
    </source>
</evidence>
<evidence type="ECO:0000313" key="9">
    <source>
        <dbReference type="EMBL" id="KAF0293531.1"/>
    </source>
</evidence>
<gene>
    <name evidence="9" type="primary">TMC5_2</name>
    <name evidence="9" type="ORF">FJT64_000865</name>
</gene>
<feature type="transmembrane region" description="Helical" evidence="7">
    <location>
        <begin position="463"/>
        <end position="487"/>
    </location>
</feature>
<accession>A0A6A4VVT0</accession>
<feature type="transmembrane region" description="Helical" evidence="7">
    <location>
        <begin position="426"/>
        <end position="451"/>
    </location>
</feature>
<evidence type="ECO:0000256" key="1">
    <source>
        <dbReference type="ARBA" id="ARBA00004141"/>
    </source>
</evidence>
<reference evidence="9 10" key="1">
    <citation type="submission" date="2019-07" db="EMBL/GenBank/DDBJ databases">
        <title>Draft genome assembly of a fouling barnacle, Amphibalanus amphitrite (Darwin, 1854): The first reference genome for Thecostraca.</title>
        <authorList>
            <person name="Kim W."/>
        </authorList>
    </citation>
    <scope>NUCLEOTIDE SEQUENCE [LARGE SCALE GENOMIC DNA]</scope>
    <source>
        <strain evidence="9">SNU_AA5</strain>
        <tissue evidence="9">Soma without cirri and trophi</tissue>
    </source>
</reference>
<organism evidence="9 10">
    <name type="scientific">Amphibalanus amphitrite</name>
    <name type="common">Striped barnacle</name>
    <name type="synonym">Balanus amphitrite</name>
    <dbReference type="NCBI Taxonomy" id="1232801"/>
    <lineage>
        <taxon>Eukaryota</taxon>
        <taxon>Metazoa</taxon>
        <taxon>Ecdysozoa</taxon>
        <taxon>Arthropoda</taxon>
        <taxon>Crustacea</taxon>
        <taxon>Multicrustacea</taxon>
        <taxon>Cirripedia</taxon>
        <taxon>Thoracica</taxon>
        <taxon>Thoracicalcarea</taxon>
        <taxon>Balanomorpha</taxon>
        <taxon>Balanoidea</taxon>
        <taxon>Balanidae</taxon>
        <taxon>Amphibalaninae</taxon>
        <taxon>Amphibalanus</taxon>
    </lineage>
</organism>
<evidence type="ECO:0000256" key="4">
    <source>
        <dbReference type="ARBA" id="ARBA00022989"/>
    </source>
</evidence>
<dbReference type="EMBL" id="VIIS01001742">
    <property type="protein sequence ID" value="KAF0293531.1"/>
    <property type="molecule type" value="Genomic_DNA"/>
</dbReference>
<feature type="transmembrane region" description="Helical" evidence="7">
    <location>
        <begin position="220"/>
        <end position="241"/>
    </location>
</feature>
<feature type="transmembrane region" description="Helical" evidence="7">
    <location>
        <begin position="320"/>
        <end position="338"/>
    </location>
</feature>
<protein>
    <submittedName>
        <fullName evidence="9">Transmembrane channel-like protein 5</fullName>
    </submittedName>
</protein>
<dbReference type="PANTHER" id="PTHR23302:SF43">
    <property type="entry name" value="TMC DOMAIN-CONTAINING PROTEIN"/>
    <property type="match status" value="1"/>
</dbReference>
<comment type="subcellular location">
    <subcellularLocation>
        <location evidence="1">Membrane</location>
        <topology evidence="1">Multi-pass membrane protein</topology>
    </subcellularLocation>
</comment>
<keyword evidence="10" id="KW-1185">Reference proteome</keyword>